<dbReference type="SMART" id="SM00252">
    <property type="entry name" value="SH2"/>
    <property type="match status" value="1"/>
</dbReference>
<dbReference type="InterPro" id="IPR036860">
    <property type="entry name" value="SH2_dom_sf"/>
</dbReference>
<reference evidence="12 13" key="1">
    <citation type="submission" date="2023-08" db="EMBL/GenBank/DDBJ databases">
        <title>A Necator americanus chromosomal reference genome.</title>
        <authorList>
            <person name="Ilik V."/>
            <person name="Petrzelkova K.J."/>
            <person name="Pardy F."/>
            <person name="Fuh T."/>
            <person name="Niatou-Singa F.S."/>
            <person name="Gouil Q."/>
            <person name="Baker L."/>
            <person name="Ritchie M.E."/>
            <person name="Jex A.R."/>
            <person name="Gazzola D."/>
            <person name="Li H."/>
            <person name="Toshio Fujiwara R."/>
            <person name="Zhan B."/>
            <person name="Aroian R.V."/>
            <person name="Pafco B."/>
            <person name="Schwarz E.M."/>
        </authorList>
    </citation>
    <scope>NUCLEOTIDE SEQUENCE [LARGE SCALE GENOMIC DNA]</scope>
    <source>
        <strain evidence="12 13">Aroian</strain>
        <tissue evidence="12">Whole animal</tissue>
    </source>
</reference>
<sequence>MSSDGGVDDVPPSGNLDPELVSQCYYHGWLPREELPYLLQQDGDFLVRISEADSRGTRLEMVLSALHDPEGRYTHRSPVEEEAIVNLIIQSVQDKYYVDSIKLFNKVNDLINYFTKHPISVRDLELRIRRAVGLATWEFQAEDIQLKGYIAKSGCIQVRKGSFKRDGSSKDAAITMIRGRSPYAKQTTHELMRQCRMLRKLHHPCVVEFYGVCLVSYPCCFLLEYVSEGPLNEYLKKDKDFFKPDELLQMVMSVGWGLDYIHSNGIIHRDLCARNCFYDKQLVKISGFGLARKTSTYTMKSLKKLSVHCMAPEAVKEFRFTQKSDIYSYGILIYEIFSQNESYHGSSNQEAKSLILEGKLNEFPSRTPKRLAEYVRHKLWNVNPEERPSMERVMLWLSKYTGIKLQISTLGVITVQQNFAAPVLEDVDYKGPQEDAASHDKYQSLERNVPEARRSAITHKHQYLKLTRDVKEAAPIPIPSQEVKRANPSGATVQLSKAASSKVVQADYENLEQINKAVASNTLFQNAVQAEYENIGALLQQDPQKIRTPQLLSPEAAADFSASNIPASKLQFTKLTTAQAAFQPQSLEPLQIPHQQTLKKVVTAQIFQQQPHASPNPAQETSTGFVGTQQFHAQISRNRSTIPAQGIPLKSFIKQTLQPQIPKASPITAQGAPTRLVNAQTMQQQVLQTSSLPTTPLTPNTLQAQLPSASPISGQGTPGIPAKAHTNQPSQPQFPGFSPVSARRTPTRPITAHVPIFQAQIPGAIPMGSPAVLAFQPQMPDTLPVPVQTTTDAAQPGVVPISAQRAPTSPITTHAPTFQAQIPRSSAVPAQGTATKPVTVQAFQPQVPKISPILAPRTLRTPTKLVTPQVFQQKSPPTPNLTNKISTALISTKVPGIPEGVVSSEIPLARTPLSPVTPPPIGPPWSSGLR</sequence>
<dbReference type="InterPro" id="IPR001245">
    <property type="entry name" value="Ser-Thr/Tyr_kinase_cat_dom"/>
</dbReference>
<evidence type="ECO:0000256" key="9">
    <source>
        <dbReference type="SAM" id="MobiDB-lite"/>
    </source>
</evidence>
<dbReference type="Pfam" id="PF07714">
    <property type="entry name" value="PK_Tyr_Ser-Thr"/>
    <property type="match status" value="1"/>
</dbReference>
<evidence type="ECO:0000256" key="2">
    <source>
        <dbReference type="ARBA" id="ARBA00022741"/>
    </source>
</evidence>
<dbReference type="InterPro" id="IPR035849">
    <property type="entry name" value="Fes/Fps/Fer_SH2"/>
</dbReference>
<dbReference type="Proteomes" id="UP001303046">
    <property type="component" value="Unassembled WGS sequence"/>
</dbReference>
<dbReference type="InterPro" id="IPR050198">
    <property type="entry name" value="Non-receptor_tyrosine_kinases"/>
</dbReference>
<comment type="catalytic activity">
    <reaction evidence="6 8">
        <text>L-tyrosyl-[protein] + ATP = O-phospho-L-tyrosyl-[protein] + ADP + H(+)</text>
        <dbReference type="Rhea" id="RHEA:10596"/>
        <dbReference type="Rhea" id="RHEA-COMP:10136"/>
        <dbReference type="Rhea" id="RHEA-COMP:20101"/>
        <dbReference type="ChEBI" id="CHEBI:15378"/>
        <dbReference type="ChEBI" id="CHEBI:30616"/>
        <dbReference type="ChEBI" id="CHEBI:46858"/>
        <dbReference type="ChEBI" id="CHEBI:61978"/>
        <dbReference type="ChEBI" id="CHEBI:456216"/>
        <dbReference type="EC" id="2.7.10.2"/>
    </reaction>
</comment>
<dbReference type="PRINTS" id="PR00109">
    <property type="entry name" value="TYRKINASE"/>
</dbReference>
<keyword evidence="5 8" id="KW-0829">Tyrosine-protein kinase</keyword>
<feature type="domain" description="Protein kinase" evidence="11">
    <location>
        <begin position="144"/>
        <end position="397"/>
    </location>
</feature>
<evidence type="ECO:0000256" key="1">
    <source>
        <dbReference type="ARBA" id="ARBA00022679"/>
    </source>
</evidence>
<gene>
    <name evidence="12" type="primary">Necator_chrIV.g15437</name>
    <name evidence="12" type="ORF">RB195_002142</name>
</gene>
<feature type="compositionally biased region" description="Low complexity" evidence="9">
    <location>
        <begin position="698"/>
        <end position="707"/>
    </location>
</feature>
<keyword evidence="7" id="KW-0727">SH2 domain</keyword>
<keyword evidence="13" id="KW-1185">Reference proteome</keyword>
<protein>
    <recommendedName>
        <fullName evidence="8">Tyrosine-protein kinase</fullName>
        <ecNumber evidence="8">2.7.10.2</ecNumber>
    </recommendedName>
</protein>
<evidence type="ECO:0000313" key="12">
    <source>
        <dbReference type="EMBL" id="KAK6749955.1"/>
    </source>
</evidence>
<feature type="domain" description="SH2" evidence="10">
    <location>
        <begin position="25"/>
        <end position="132"/>
    </location>
</feature>
<evidence type="ECO:0000256" key="6">
    <source>
        <dbReference type="ARBA" id="ARBA00051245"/>
    </source>
</evidence>
<evidence type="ECO:0000256" key="4">
    <source>
        <dbReference type="ARBA" id="ARBA00022840"/>
    </source>
</evidence>
<dbReference type="PROSITE" id="PS50011">
    <property type="entry name" value="PROTEIN_KINASE_DOM"/>
    <property type="match status" value="1"/>
</dbReference>
<dbReference type="CDD" id="cd10361">
    <property type="entry name" value="SH2_Fps_family"/>
    <property type="match status" value="1"/>
</dbReference>
<evidence type="ECO:0000256" key="8">
    <source>
        <dbReference type="RuleBase" id="RU362096"/>
    </source>
</evidence>
<proteinExistence type="inferred from homology"/>
<dbReference type="Gene3D" id="3.30.505.10">
    <property type="entry name" value="SH2 domain"/>
    <property type="match status" value="1"/>
</dbReference>
<organism evidence="12 13">
    <name type="scientific">Necator americanus</name>
    <name type="common">Human hookworm</name>
    <dbReference type="NCBI Taxonomy" id="51031"/>
    <lineage>
        <taxon>Eukaryota</taxon>
        <taxon>Metazoa</taxon>
        <taxon>Ecdysozoa</taxon>
        <taxon>Nematoda</taxon>
        <taxon>Chromadorea</taxon>
        <taxon>Rhabditida</taxon>
        <taxon>Rhabditina</taxon>
        <taxon>Rhabditomorpha</taxon>
        <taxon>Strongyloidea</taxon>
        <taxon>Ancylostomatidae</taxon>
        <taxon>Bunostominae</taxon>
        <taxon>Necator</taxon>
    </lineage>
</organism>
<dbReference type="Gene3D" id="1.10.510.10">
    <property type="entry name" value="Transferase(Phosphotransferase) domain 1"/>
    <property type="match status" value="1"/>
</dbReference>
<dbReference type="InterPro" id="IPR000719">
    <property type="entry name" value="Prot_kinase_dom"/>
</dbReference>
<dbReference type="InterPro" id="IPR008266">
    <property type="entry name" value="Tyr_kinase_AS"/>
</dbReference>
<name>A0ABR1DJ04_NECAM</name>
<dbReference type="EMBL" id="JAVFWL010000004">
    <property type="protein sequence ID" value="KAK6749955.1"/>
    <property type="molecule type" value="Genomic_DNA"/>
</dbReference>
<evidence type="ECO:0000259" key="10">
    <source>
        <dbReference type="PROSITE" id="PS50001"/>
    </source>
</evidence>
<dbReference type="PROSITE" id="PS00109">
    <property type="entry name" value="PROTEIN_KINASE_TYR"/>
    <property type="match status" value="1"/>
</dbReference>
<dbReference type="SUPFAM" id="SSF56112">
    <property type="entry name" value="Protein kinase-like (PK-like)"/>
    <property type="match status" value="1"/>
</dbReference>
<evidence type="ECO:0000256" key="5">
    <source>
        <dbReference type="ARBA" id="ARBA00023137"/>
    </source>
</evidence>
<dbReference type="PROSITE" id="PS50001">
    <property type="entry name" value="SH2"/>
    <property type="match status" value="1"/>
</dbReference>
<dbReference type="InterPro" id="IPR000980">
    <property type="entry name" value="SH2"/>
</dbReference>
<keyword evidence="3 8" id="KW-0418">Kinase</keyword>
<feature type="region of interest" description="Disordered" evidence="9">
    <location>
        <begin position="698"/>
        <end position="745"/>
    </location>
</feature>
<evidence type="ECO:0000259" key="11">
    <source>
        <dbReference type="PROSITE" id="PS50011"/>
    </source>
</evidence>
<keyword evidence="1 8" id="KW-0808">Transferase</keyword>
<comment type="similarity">
    <text evidence="8">Belongs to the protein kinase superfamily. Tyr protein kinase family.</text>
</comment>
<evidence type="ECO:0000313" key="13">
    <source>
        <dbReference type="Proteomes" id="UP001303046"/>
    </source>
</evidence>
<accession>A0ABR1DJ04</accession>
<dbReference type="InterPro" id="IPR011009">
    <property type="entry name" value="Kinase-like_dom_sf"/>
</dbReference>
<keyword evidence="4 8" id="KW-0067">ATP-binding</keyword>
<comment type="caution">
    <text evidence="12">The sequence shown here is derived from an EMBL/GenBank/DDBJ whole genome shotgun (WGS) entry which is preliminary data.</text>
</comment>
<dbReference type="PANTHER" id="PTHR24418">
    <property type="entry name" value="TYROSINE-PROTEIN KINASE"/>
    <property type="match status" value="1"/>
</dbReference>
<dbReference type="SUPFAM" id="SSF55550">
    <property type="entry name" value="SH2 domain"/>
    <property type="match status" value="1"/>
</dbReference>
<feature type="region of interest" description="Disordered" evidence="9">
    <location>
        <begin position="910"/>
        <end position="930"/>
    </location>
</feature>
<feature type="compositionally biased region" description="Low complexity" evidence="9">
    <location>
        <begin position="728"/>
        <end position="739"/>
    </location>
</feature>
<keyword evidence="2 8" id="KW-0547">Nucleotide-binding</keyword>
<dbReference type="Pfam" id="PF00017">
    <property type="entry name" value="SH2"/>
    <property type="match status" value="1"/>
</dbReference>
<dbReference type="EC" id="2.7.10.2" evidence="8"/>
<evidence type="ECO:0000256" key="3">
    <source>
        <dbReference type="ARBA" id="ARBA00022777"/>
    </source>
</evidence>
<evidence type="ECO:0000256" key="7">
    <source>
        <dbReference type="PROSITE-ProRule" id="PRU00191"/>
    </source>
</evidence>